<accession>A0A848EHA6</accession>
<organism evidence="1 2">
    <name type="scientific">Neoroseomonas marina</name>
    <dbReference type="NCBI Taxonomy" id="1232220"/>
    <lineage>
        <taxon>Bacteria</taxon>
        <taxon>Pseudomonadati</taxon>
        <taxon>Pseudomonadota</taxon>
        <taxon>Alphaproteobacteria</taxon>
        <taxon>Acetobacterales</taxon>
        <taxon>Acetobacteraceae</taxon>
        <taxon>Neoroseomonas</taxon>
    </lineage>
</organism>
<comment type="caution">
    <text evidence="1">The sequence shown here is derived from an EMBL/GenBank/DDBJ whole genome shotgun (WGS) entry which is preliminary data.</text>
</comment>
<protein>
    <submittedName>
        <fullName evidence="1">Uncharacterized protein</fullName>
    </submittedName>
</protein>
<gene>
    <name evidence="1" type="ORF">GWK16_16285</name>
</gene>
<dbReference type="AlphaFoldDB" id="A0A848EHA6"/>
<evidence type="ECO:0000313" key="1">
    <source>
        <dbReference type="EMBL" id="NMJ42805.1"/>
    </source>
</evidence>
<evidence type="ECO:0000313" key="2">
    <source>
        <dbReference type="Proteomes" id="UP000548582"/>
    </source>
</evidence>
<dbReference type="RefSeq" id="WP_170055023.1">
    <property type="nucleotide sequence ID" value="NZ_JABBKX010000005.1"/>
</dbReference>
<keyword evidence="2" id="KW-1185">Reference proteome</keyword>
<sequence length="166" mass="18201">MPDAEMDRASALAEMARISRESFAHARAPGATPDQVEAATDAIRAEFAARGVTALEAFEGSSACELWEDFGFLDEHKPTEREIQGGGAWDAAIIAAAHAVYGPDVTLRWPDERIDIAVYFPQEEYEVLKDIAFPERARAREEEDAAICAALREQGIDPDNLPPLPF</sequence>
<reference evidence="1 2" key="1">
    <citation type="submission" date="2020-03" db="EMBL/GenBank/DDBJ databases">
        <authorList>
            <person name="Sun Q."/>
        </authorList>
    </citation>
    <scope>NUCLEOTIDE SEQUENCE [LARGE SCALE GENOMIC DNA]</scope>
    <source>
        <strain evidence="1 2">JC162</strain>
    </source>
</reference>
<proteinExistence type="predicted"/>
<name>A0A848EHA6_9PROT</name>
<dbReference type="EMBL" id="JABBKX010000005">
    <property type="protein sequence ID" value="NMJ42805.1"/>
    <property type="molecule type" value="Genomic_DNA"/>
</dbReference>
<dbReference type="Proteomes" id="UP000548582">
    <property type="component" value="Unassembled WGS sequence"/>
</dbReference>